<proteinExistence type="predicted"/>
<dbReference type="Pfam" id="PF04434">
    <property type="entry name" value="SWIM"/>
    <property type="match status" value="1"/>
</dbReference>
<evidence type="ECO:0000313" key="4">
    <source>
        <dbReference type="Proteomes" id="UP001356095"/>
    </source>
</evidence>
<name>A0ABU7K984_9ACTN</name>
<dbReference type="EMBL" id="JAUZMY010000015">
    <property type="protein sequence ID" value="MEE2038800.1"/>
    <property type="molecule type" value="Genomic_DNA"/>
</dbReference>
<evidence type="ECO:0000256" key="1">
    <source>
        <dbReference type="PROSITE-ProRule" id="PRU00325"/>
    </source>
</evidence>
<sequence length="550" mass="60211">MRAFSREGLLELAGPRSFDRGVSYVPAVEGLSTDGTTVRGTVTGTHAYQVALTPRRSGMSWECDCPWAEDGNFCKHCVALGLVYLSTVEHGAALPTTAASPDTRAFLESLQHAELVDLLLAAADTDEALGLRLEARAISAAATASGGGVRMAVLRDFVDRALRIDGFVEYREAREYAETVSHVADELERLVEDGLHDAAEELARYAIGRLGEYMPLTDDSAGHVGDAAQHILEAHVEACAKAGPDPVGLAEWLLDRQLNGSGVPELLLESYVEALGEAGLEHYGDRLADIRADSPSGDRGSRFLMTEFARVSGDVDLFVRVCSQDQDGVYYAGIVDALCSAGREGEALEWAERGLAEREGRPDERLMDHVVGAYRAAGRWEDLRRVRWEAFERSLDVETYRSLREDGAAEEWPQVRVQALAVLRRSAARRSIRHFPCSLVEVLLSEGSGDEAWEAAVEHGCDDGQWLKIAALREDDHPRDSLGVYVSQASRLVARADTALYPRAAELARKAHGLYERIGTAEDAAEFVAGLRREHRRKRRFLAELDGVGL</sequence>
<organism evidence="3 4">
    <name type="scientific">Nocardiopsis codii</name>
    <dbReference type="NCBI Taxonomy" id="3065942"/>
    <lineage>
        <taxon>Bacteria</taxon>
        <taxon>Bacillati</taxon>
        <taxon>Actinomycetota</taxon>
        <taxon>Actinomycetes</taxon>
        <taxon>Streptosporangiales</taxon>
        <taxon>Nocardiopsidaceae</taxon>
        <taxon>Nocardiopsis</taxon>
    </lineage>
</organism>
<dbReference type="Proteomes" id="UP001356095">
    <property type="component" value="Unassembled WGS sequence"/>
</dbReference>
<dbReference type="PROSITE" id="PS50966">
    <property type="entry name" value="ZF_SWIM"/>
    <property type="match status" value="1"/>
</dbReference>
<dbReference type="Pfam" id="PF21810">
    <property type="entry name" value="DUF6880"/>
    <property type="match status" value="1"/>
</dbReference>
<keyword evidence="1" id="KW-0862">Zinc</keyword>
<gene>
    <name evidence="3" type="ORF">Q8791_16370</name>
</gene>
<protein>
    <recommendedName>
        <fullName evidence="2">SWIM-type domain-containing protein</fullName>
    </recommendedName>
</protein>
<accession>A0ABU7K984</accession>
<dbReference type="InterPro" id="IPR007527">
    <property type="entry name" value="Znf_SWIM"/>
</dbReference>
<keyword evidence="1" id="KW-0863">Zinc-finger</keyword>
<keyword evidence="1" id="KW-0479">Metal-binding</keyword>
<feature type="domain" description="SWIM-type" evidence="2">
    <location>
        <begin position="48"/>
        <end position="85"/>
    </location>
</feature>
<evidence type="ECO:0000259" key="2">
    <source>
        <dbReference type="PROSITE" id="PS50966"/>
    </source>
</evidence>
<evidence type="ECO:0000313" key="3">
    <source>
        <dbReference type="EMBL" id="MEE2038800.1"/>
    </source>
</evidence>
<keyword evidence="4" id="KW-1185">Reference proteome</keyword>
<comment type="caution">
    <text evidence="3">The sequence shown here is derived from an EMBL/GenBank/DDBJ whole genome shotgun (WGS) entry which is preliminary data.</text>
</comment>
<reference evidence="3 4" key="1">
    <citation type="submission" date="2023-08" db="EMBL/GenBank/DDBJ databases">
        <authorList>
            <person name="Girao M."/>
            <person name="Carvalho M.F."/>
        </authorList>
    </citation>
    <scope>NUCLEOTIDE SEQUENCE [LARGE SCALE GENOMIC DNA]</scope>
    <source>
        <strain evidence="3 4">CT-R113</strain>
    </source>
</reference>
<dbReference type="InterPro" id="IPR049245">
    <property type="entry name" value="DUF6880"/>
</dbReference>
<dbReference type="RefSeq" id="WP_330092580.1">
    <property type="nucleotide sequence ID" value="NZ_JAUZMY010000015.1"/>
</dbReference>